<organism evidence="1">
    <name type="scientific">Arundo donax</name>
    <name type="common">Giant reed</name>
    <name type="synonym">Donax arundinaceus</name>
    <dbReference type="NCBI Taxonomy" id="35708"/>
    <lineage>
        <taxon>Eukaryota</taxon>
        <taxon>Viridiplantae</taxon>
        <taxon>Streptophyta</taxon>
        <taxon>Embryophyta</taxon>
        <taxon>Tracheophyta</taxon>
        <taxon>Spermatophyta</taxon>
        <taxon>Magnoliopsida</taxon>
        <taxon>Liliopsida</taxon>
        <taxon>Poales</taxon>
        <taxon>Poaceae</taxon>
        <taxon>PACMAD clade</taxon>
        <taxon>Arundinoideae</taxon>
        <taxon>Arundineae</taxon>
        <taxon>Arundo</taxon>
    </lineage>
</organism>
<reference evidence="1" key="2">
    <citation type="journal article" date="2015" name="Data Brief">
        <title>Shoot transcriptome of the giant reed, Arundo donax.</title>
        <authorList>
            <person name="Barrero R.A."/>
            <person name="Guerrero F.D."/>
            <person name="Moolhuijzen P."/>
            <person name="Goolsby J.A."/>
            <person name="Tidwell J."/>
            <person name="Bellgard S.E."/>
            <person name="Bellgard M.I."/>
        </authorList>
    </citation>
    <scope>NUCLEOTIDE SEQUENCE</scope>
    <source>
        <tissue evidence="1">Shoot tissue taken approximately 20 cm above the soil surface</tissue>
    </source>
</reference>
<proteinExistence type="predicted"/>
<evidence type="ECO:0000313" key="1">
    <source>
        <dbReference type="EMBL" id="JAD55089.1"/>
    </source>
</evidence>
<dbReference type="EMBL" id="GBRH01242806">
    <property type="protein sequence ID" value="JAD55089.1"/>
    <property type="molecule type" value="Transcribed_RNA"/>
</dbReference>
<sequence>MRTDRKNDLMICCKIRDDLHGQIDLVAGSMARTDTTHRTDPFHLTSASFFGACLQMHIQCSAPAHGCGTYCHPAKYISLLADCLSVKYSCLLAW</sequence>
<name>A0A0A9ATR4_ARUDO</name>
<dbReference type="AlphaFoldDB" id="A0A0A9ATR4"/>
<protein>
    <submittedName>
        <fullName evidence="1">Uncharacterized protein</fullName>
    </submittedName>
</protein>
<accession>A0A0A9ATR4</accession>
<reference evidence="1" key="1">
    <citation type="submission" date="2014-09" db="EMBL/GenBank/DDBJ databases">
        <authorList>
            <person name="Magalhaes I.L.F."/>
            <person name="Oliveira U."/>
            <person name="Santos F.R."/>
            <person name="Vidigal T.H.D.A."/>
            <person name="Brescovit A.D."/>
            <person name="Santos A.J."/>
        </authorList>
    </citation>
    <scope>NUCLEOTIDE SEQUENCE</scope>
    <source>
        <tissue evidence="1">Shoot tissue taken approximately 20 cm above the soil surface</tissue>
    </source>
</reference>